<reference evidence="3" key="1">
    <citation type="submission" date="2019-09" db="EMBL/GenBank/DDBJ databases">
        <title>Draft genome information of white flower Hibiscus syriacus.</title>
        <authorList>
            <person name="Kim Y.-M."/>
        </authorList>
    </citation>
    <scope>NUCLEOTIDE SEQUENCE [LARGE SCALE GENOMIC DNA]</scope>
    <source>
        <strain evidence="3">YM2019G1</strain>
    </source>
</reference>
<dbReference type="Proteomes" id="UP000436088">
    <property type="component" value="Unassembled WGS sequence"/>
</dbReference>
<accession>A0A6A3CZP8</accession>
<organism evidence="3 4">
    <name type="scientific">Hibiscus syriacus</name>
    <name type="common">Rose of Sharon</name>
    <dbReference type="NCBI Taxonomy" id="106335"/>
    <lineage>
        <taxon>Eukaryota</taxon>
        <taxon>Viridiplantae</taxon>
        <taxon>Streptophyta</taxon>
        <taxon>Embryophyta</taxon>
        <taxon>Tracheophyta</taxon>
        <taxon>Spermatophyta</taxon>
        <taxon>Magnoliopsida</taxon>
        <taxon>eudicotyledons</taxon>
        <taxon>Gunneridae</taxon>
        <taxon>Pentapetalae</taxon>
        <taxon>rosids</taxon>
        <taxon>malvids</taxon>
        <taxon>Malvales</taxon>
        <taxon>Malvaceae</taxon>
        <taxon>Malvoideae</taxon>
        <taxon>Hibiscus</taxon>
    </lineage>
</organism>
<dbReference type="Pfam" id="PF01535">
    <property type="entry name" value="PPR"/>
    <property type="match status" value="2"/>
</dbReference>
<evidence type="ECO:0000256" key="2">
    <source>
        <dbReference type="PROSITE-ProRule" id="PRU00708"/>
    </source>
</evidence>
<dbReference type="Gene3D" id="1.25.40.10">
    <property type="entry name" value="Tetratricopeptide repeat domain"/>
    <property type="match status" value="2"/>
</dbReference>
<evidence type="ECO:0000313" key="4">
    <source>
        <dbReference type="Proteomes" id="UP000436088"/>
    </source>
</evidence>
<dbReference type="NCBIfam" id="TIGR00756">
    <property type="entry name" value="PPR"/>
    <property type="match status" value="2"/>
</dbReference>
<dbReference type="PANTHER" id="PTHR47926">
    <property type="entry name" value="PENTATRICOPEPTIDE REPEAT-CONTAINING PROTEIN"/>
    <property type="match status" value="1"/>
</dbReference>
<feature type="repeat" description="PPR" evidence="2">
    <location>
        <begin position="5"/>
        <end position="39"/>
    </location>
</feature>
<sequence>MTKNDSVPWSGMIGGYVRLGRSNDAIDLFRHLQIQGVCPDEITMVDVLCACALELGKWVESLIEREKVNMSLELNNVLIDMFAKCGDVDKALKLFRAMNERSIVS</sequence>
<dbReference type="GO" id="GO:0009451">
    <property type="term" value="P:RNA modification"/>
    <property type="evidence" value="ECO:0007669"/>
    <property type="project" value="InterPro"/>
</dbReference>
<evidence type="ECO:0000256" key="1">
    <source>
        <dbReference type="ARBA" id="ARBA00022737"/>
    </source>
</evidence>
<keyword evidence="1" id="KW-0677">Repeat</keyword>
<name>A0A6A3CZP8_HIBSY</name>
<dbReference type="GO" id="GO:0003723">
    <property type="term" value="F:RNA binding"/>
    <property type="evidence" value="ECO:0007669"/>
    <property type="project" value="InterPro"/>
</dbReference>
<dbReference type="InterPro" id="IPR002885">
    <property type="entry name" value="PPR_rpt"/>
</dbReference>
<dbReference type="AlphaFoldDB" id="A0A6A3CZP8"/>
<dbReference type="InterPro" id="IPR046960">
    <property type="entry name" value="PPR_At4g14850-like_plant"/>
</dbReference>
<evidence type="ECO:0008006" key="5">
    <source>
        <dbReference type="Google" id="ProtNLM"/>
    </source>
</evidence>
<evidence type="ECO:0000313" key="3">
    <source>
        <dbReference type="EMBL" id="KAE8732589.1"/>
    </source>
</evidence>
<gene>
    <name evidence="3" type="ORF">F3Y22_tig00001825pilonHSYRG00144</name>
</gene>
<keyword evidence="4" id="KW-1185">Reference proteome</keyword>
<dbReference type="PANTHER" id="PTHR47926:SF501">
    <property type="entry name" value="DYW DOMAIN-CONTAINING PROTEIN"/>
    <property type="match status" value="1"/>
</dbReference>
<protein>
    <recommendedName>
        <fullName evidence="5">Pentatricopeptide repeat-containing protein</fullName>
    </recommendedName>
</protein>
<feature type="repeat" description="PPR" evidence="2">
    <location>
        <begin position="71"/>
        <end position="105"/>
    </location>
</feature>
<comment type="caution">
    <text evidence="3">The sequence shown here is derived from an EMBL/GenBank/DDBJ whole genome shotgun (WGS) entry which is preliminary data.</text>
</comment>
<dbReference type="InterPro" id="IPR011990">
    <property type="entry name" value="TPR-like_helical_dom_sf"/>
</dbReference>
<dbReference type="EMBL" id="VEPZ02000142">
    <property type="protein sequence ID" value="KAE8732589.1"/>
    <property type="molecule type" value="Genomic_DNA"/>
</dbReference>
<proteinExistence type="predicted"/>
<dbReference type="PROSITE" id="PS51375">
    <property type="entry name" value="PPR"/>
    <property type="match status" value="2"/>
</dbReference>